<protein>
    <submittedName>
        <fullName evidence="1">Uncharacterized protein</fullName>
    </submittedName>
</protein>
<evidence type="ECO:0000313" key="1">
    <source>
        <dbReference type="EMBL" id="KAL2281457.1"/>
    </source>
</evidence>
<reference evidence="1 2" key="1">
    <citation type="submission" date="2024-03" db="EMBL/GenBank/DDBJ databases">
        <title>A high-quality draft genome sequence of Diaporthe vaccinii, a causative agent of upright dieback and viscid rot disease in cranberry plants.</title>
        <authorList>
            <person name="Sarrasin M."/>
            <person name="Lang B.F."/>
            <person name="Burger G."/>
        </authorList>
    </citation>
    <scope>NUCLEOTIDE SEQUENCE [LARGE SCALE GENOMIC DNA]</scope>
    <source>
        <strain evidence="1 2">IS7</strain>
    </source>
</reference>
<sequence length="157" mass="17487">MVVWCGVSLPFFSEWTRLSCEIANPELLMTSLKVPKPRYLIMSIPFFFTPRGLGCAGLSCFNSLSISPASIWSWTTLGLFPSTWQPTEKAVPRISLTVPARVLEKDLNRMVRAMSMISSSATDLLCLMFFSFLRSRGGSFRARMTREEAVGTTDTAA</sequence>
<comment type="caution">
    <text evidence="1">The sequence shown here is derived from an EMBL/GenBank/DDBJ whole genome shotgun (WGS) entry which is preliminary data.</text>
</comment>
<dbReference type="Proteomes" id="UP001600888">
    <property type="component" value="Unassembled WGS sequence"/>
</dbReference>
<accession>A0ABR4EGC8</accession>
<name>A0ABR4EGC8_9PEZI</name>
<gene>
    <name evidence="1" type="ORF">FJTKL_11620</name>
</gene>
<organism evidence="1 2">
    <name type="scientific">Diaporthe vaccinii</name>
    <dbReference type="NCBI Taxonomy" id="105482"/>
    <lineage>
        <taxon>Eukaryota</taxon>
        <taxon>Fungi</taxon>
        <taxon>Dikarya</taxon>
        <taxon>Ascomycota</taxon>
        <taxon>Pezizomycotina</taxon>
        <taxon>Sordariomycetes</taxon>
        <taxon>Sordariomycetidae</taxon>
        <taxon>Diaporthales</taxon>
        <taxon>Diaporthaceae</taxon>
        <taxon>Diaporthe</taxon>
        <taxon>Diaporthe eres species complex</taxon>
    </lineage>
</organism>
<evidence type="ECO:0000313" key="2">
    <source>
        <dbReference type="Proteomes" id="UP001600888"/>
    </source>
</evidence>
<keyword evidence="2" id="KW-1185">Reference proteome</keyword>
<proteinExistence type="predicted"/>
<dbReference type="EMBL" id="JBAWTH010000057">
    <property type="protein sequence ID" value="KAL2281457.1"/>
    <property type="molecule type" value="Genomic_DNA"/>
</dbReference>